<accession>A0ABT9YJQ7</accession>
<organism evidence="2 3">
    <name type="scientific">Alkalicoccobacillus murimartini</name>
    <dbReference type="NCBI Taxonomy" id="171685"/>
    <lineage>
        <taxon>Bacteria</taxon>
        <taxon>Bacillati</taxon>
        <taxon>Bacillota</taxon>
        <taxon>Bacilli</taxon>
        <taxon>Bacillales</taxon>
        <taxon>Bacillaceae</taxon>
        <taxon>Alkalicoccobacillus</taxon>
    </lineage>
</organism>
<keyword evidence="3" id="KW-1185">Reference proteome</keyword>
<reference evidence="2 3" key="1">
    <citation type="submission" date="2023-07" db="EMBL/GenBank/DDBJ databases">
        <title>Genomic Encyclopedia of Type Strains, Phase IV (KMG-IV): sequencing the most valuable type-strain genomes for metagenomic binning, comparative biology and taxonomic classification.</title>
        <authorList>
            <person name="Goeker M."/>
        </authorList>
    </citation>
    <scope>NUCLEOTIDE SEQUENCE [LARGE SCALE GENOMIC DNA]</scope>
    <source>
        <strain evidence="2 3">DSM 19154</strain>
    </source>
</reference>
<dbReference type="EMBL" id="JAUSUA010000003">
    <property type="protein sequence ID" value="MDQ0207447.1"/>
    <property type="molecule type" value="Genomic_DNA"/>
</dbReference>
<proteinExistence type="predicted"/>
<evidence type="ECO:0008006" key="4">
    <source>
        <dbReference type="Google" id="ProtNLM"/>
    </source>
</evidence>
<protein>
    <recommendedName>
        <fullName evidence="4">DUF3137 domain-containing protein</fullName>
    </recommendedName>
</protein>
<keyword evidence="1" id="KW-0812">Transmembrane</keyword>
<dbReference type="Proteomes" id="UP001225034">
    <property type="component" value="Unassembled WGS sequence"/>
</dbReference>
<evidence type="ECO:0000256" key="1">
    <source>
        <dbReference type="SAM" id="Phobius"/>
    </source>
</evidence>
<keyword evidence="1" id="KW-1133">Transmembrane helix</keyword>
<dbReference type="Pfam" id="PF11335">
    <property type="entry name" value="DUF3137"/>
    <property type="match status" value="2"/>
</dbReference>
<feature type="transmembrane region" description="Helical" evidence="1">
    <location>
        <begin position="40"/>
        <end position="57"/>
    </location>
</feature>
<name>A0ABT9YJQ7_9BACI</name>
<dbReference type="InterPro" id="IPR021484">
    <property type="entry name" value="DUF3137"/>
</dbReference>
<evidence type="ECO:0000313" key="2">
    <source>
        <dbReference type="EMBL" id="MDQ0207447.1"/>
    </source>
</evidence>
<comment type="caution">
    <text evidence="2">The sequence shown here is derived from an EMBL/GenBank/DDBJ whole genome shotgun (WGS) entry which is preliminary data.</text>
</comment>
<dbReference type="RefSeq" id="WP_306982767.1">
    <property type="nucleotide sequence ID" value="NZ_JAUSUA010000003.1"/>
</dbReference>
<gene>
    <name evidence="2" type="ORF">J2S05_002248</name>
</gene>
<evidence type="ECO:0000313" key="3">
    <source>
        <dbReference type="Proteomes" id="UP001225034"/>
    </source>
</evidence>
<keyword evidence="1" id="KW-0472">Membrane</keyword>
<sequence length="368" mass="44353">MERFSKTEEEFEAFYDQDLHHLAEDLENERKTLVGSQRKLYVIISLLTVAVAAYVFFYAELKYLLVIPGLWLLYYMAVGQGRSRQFKQAEAELKERIKEELLTKIIHFMNEHFTYKPTHYIRANHFVDAHIFADEFDYYHGDDFVEGYVGDGDERTKVYFCEVTADKVVTYEHRKRVRRWREAAFQGLFFMADFNKDFQGLTTIVPKEKRRSWLSRFFTKRDEGILREMETMDLDFDKTFTVKTTDEIKARYILTPALKKRLMEFASQQRSNRSNAKYRKKEAVRQSLEQMDKHPIPKKYTKPLKRAKSYFSFLDGKMYFMLHTNQTHFESHIHQKVDKKMFMEYYKDINRAMQLVDDLNLNLRIWNK</sequence>